<keyword evidence="14" id="KW-1185">Reference proteome</keyword>
<evidence type="ECO:0000313" key="13">
    <source>
        <dbReference type="EMBL" id="ORZ37651.1"/>
    </source>
</evidence>
<dbReference type="OrthoDB" id="5983572at2759"/>
<feature type="transmembrane region" description="Helical" evidence="11">
    <location>
        <begin position="141"/>
        <end position="161"/>
    </location>
</feature>
<accession>A0A1Y2HV60</accession>
<dbReference type="CDD" id="cd11855">
    <property type="entry name" value="SH3_Sho1p"/>
    <property type="match status" value="1"/>
</dbReference>
<protein>
    <recommendedName>
        <fullName evidence="12">SH3 domain-containing protein</fullName>
    </recommendedName>
</protein>
<reference evidence="13 14" key="1">
    <citation type="submission" date="2016-07" db="EMBL/GenBank/DDBJ databases">
        <title>Pervasive Adenine N6-methylation of Active Genes in Fungi.</title>
        <authorList>
            <consortium name="DOE Joint Genome Institute"/>
            <person name="Mondo S.J."/>
            <person name="Dannebaum R.O."/>
            <person name="Kuo R.C."/>
            <person name="Labutti K."/>
            <person name="Haridas S."/>
            <person name="Kuo A."/>
            <person name="Salamov A."/>
            <person name="Ahrendt S.R."/>
            <person name="Lipzen A."/>
            <person name="Sullivan W."/>
            <person name="Andreopoulos W.B."/>
            <person name="Clum A."/>
            <person name="Lindquist E."/>
            <person name="Daum C."/>
            <person name="Ramamoorthy G.K."/>
            <person name="Gryganskyi A."/>
            <person name="Culley D."/>
            <person name="Magnuson J.K."/>
            <person name="James T.Y."/>
            <person name="O'Malley M.A."/>
            <person name="Stajich J.E."/>
            <person name="Spatafora J.W."/>
            <person name="Visel A."/>
            <person name="Grigoriev I.V."/>
        </authorList>
    </citation>
    <scope>NUCLEOTIDE SEQUENCE [LARGE SCALE GENOMIC DNA]</scope>
    <source>
        <strain evidence="13 14">PL171</strain>
    </source>
</reference>
<evidence type="ECO:0000256" key="7">
    <source>
        <dbReference type="ARBA" id="ARBA00023016"/>
    </source>
</evidence>
<feature type="region of interest" description="Disordered" evidence="10">
    <location>
        <begin position="1"/>
        <end position="36"/>
    </location>
</feature>
<dbReference type="STRING" id="765915.A0A1Y2HV60"/>
<dbReference type="PANTHER" id="PTHR15735:SF20">
    <property type="entry name" value="HIGH OSMOLARITY SIGNALING PROTEIN SHO1"/>
    <property type="match status" value="1"/>
</dbReference>
<dbReference type="InterPro" id="IPR001452">
    <property type="entry name" value="SH3_domain"/>
</dbReference>
<dbReference type="PANTHER" id="PTHR15735">
    <property type="entry name" value="FCH AND DOUBLE SH3 DOMAINS PROTEIN"/>
    <property type="match status" value="1"/>
</dbReference>
<dbReference type="PROSITE" id="PS50002">
    <property type="entry name" value="SH3"/>
    <property type="match status" value="1"/>
</dbReference>
<dbReference type="Proteomes" id="UP000193411">
    <property type="component" value="Unassembled WGS sequence"/>
</dbReference>
<feature type="transmembrane region" description="Helical" evidence="11">
    <location>
        <begin position="112"/>
        <end position="129"/>
    </location>
</feature>
<dbReference type="AlphaFoldDB" id="A0A1Y2HV60"/>
<proteinExistence type="inferred from homology"/>
<gene>
    <name evidence="13" type="ORF">BCR44DRAFT_1498082</name>
</gene>
<dbReference type="GO" id="GO:0030833">
    <property type="term" value="P:regulation of actin filament polymerization"/>
    <property type="evidence" value="ECO:0007669"/>
    <property type="project" value="TreeGrafter"/>
</dbReference>
<evidence type="ECO:0000313" key="14">
    <source>
        <dbReference type="Proteomes" id="UP000193411"/>
    </source>
</evidence>
<keyword evidence="7" id="KW-0346">Stress response</keyword>
<evidence type="ECO:0000256" key="8">
    <source>
        <dbReference type="ARBA" id="ARBA00023136"/>
    </source>
</evidence>
<comment type="caution">
    <text evidence="13">The sequence shown here is derived from an EMBL/GenBank/DDBJ whole genome shotgun (WGS) entry which is preliminary data.</text>
</comment>
<evidence type="ECO:0000256" key="6">
    <source>
        <dbReference type="ARBA" id="ARBA00022989"/>
    </source>
</evidence>
<organism evidence="13 14">
    <name type="scientific">Catenaria anguillulae PL171</name>
    <dbReference type="NCBI Taxonomy" id="765915"/>
    <lineage>
        <taxon>Eukaryota</taxon>
        <taxon>Fungi</taxon>
        <taxon>Fungi incertae sedis</taxon>
        <taxon>Blastocladiomycota</taxon>
        <taxon>Blastocladiomycetes</taxon>
        <taxon>Blastocladiales</taxon>
        <taxon>Catenariaceae</taxon>
        <taxon>Catenaria</taxon>
    </lineage>
</organism>
<sequence length="365" mass="39752">MSFLNRLRDTVGLGGSPSDNQQQYKAEQPTTGHPHAHPQPTYAITDAFFILITTAVNFIGWFLSLVCMFAIESTTSRGSAIGWVSVLFTPVVMAAVLLLARQGNLHPGTYRYALAQVLVLLTALQAIFTDKIVIARFRWFHYLYIFAACLQMGIQSLWAVYLGCDGDTLVVQYLERFDSSRINAERRAKRRTIMSIMQGGIPQLPYAAPVSPIMIPMPNHGAGQQPVPPMPAMPEAAGYGGAPQYATLDNGSPVPNGKQAYEHQQGAMNQVAPAALEGAAGASAAAAESPVRLSEVSTNEPPTFNFKAKALYPYTADPNDPTEISFEIGEELEVANPHGNRWWQARKKDGTVGIAPSNYLQLIQE</sequence>
<feature type="transmembrane region" description="Helical" evidence="11">
    <location>
        <begin position="80"/>
        <end position="100"/>
    </location>
</feature>
<evidence type="ECO:0000256" key="2">
    <source>
        <dbReference type="ARBA" id="ARBA00009739"/>
    </source>
</evidence>
<dbReference type="InterPro" id="IPR035522">
    <property type="entry name" value="Sho1_SH3"/>
</dbReference>
<evidence type="ECO:0000256" key="4">
    <source>
        <dbReference type="ARBA" id="ARBA00022475"/>
    </source>
</evidence>
<comment type="similarity">
    <text evidence="2">Belongs to the SHO1 family.</text>
</comment>
<name>A0A1Y2HV60_9FUNG</name>
<keyword evidence="4" id="KW-1003">Cell membrane</keyword>
<dbReference type="GO" id="GO:0005886">
    <property type="term" value="C:plasma membrane"/>
    <property type="evidence" value="ECO:0007669"/>
    <property type="project" value="UniProtKB-SubCell"/>
</dbReference>
<keyword evidence="6 11" id="KW-1133">Transmembrane helix</keyword>
<feature type="transmembrane region" description="Helical" evidence="11">
    <location>
        <begin position="47"/>
        <end position="71"/>
    </location>
</feature>
<dbReference type="PRINTS" id="PR00452">
    <property type="entry name" value="SH3DOMAIN"/>
</dbReference>
<feature type="domain" description="SH3" evidence="12">
    <location>
        <begin position="303"/>
        <end position="365"/>
    </location>
</feature>
<evidence type="ECO:0000256" key="3">
    <source>
        <dbReference type="ARBA" id="ARBA00022443"/>
    </source>
</evidence>
<keyword evidence="3 9" id="KW-0728">SH3 domain</keyword>
<evidence type="ECO:0000259" key="12">
    <source>
        <dbReference type="PROSITE" id="PS50002"/>
    </source>
</evidence>
<evidence type="ECO:0000256" key="1">
    <source>
        <dbReference type="ARBA" id="ARBA00004651"/>
    </source>
</evidence>
<dbReference type="SUPFAM" id="SSF50044">
    <property type="entry name" value="SH3-domain"/>
    <property type="match status" value="1"/>
</dbReference>
<dbReference type="Pfam" id="PF00018">
    <property type="entry name" value="SH3_1"/>
    <property type="match status" value="1"/>
</dbReference>
<dbReference type="Gene3D" id="2.30.30.40">
    <property type="entry name" value="SH3 Domains"/>
    <property type="match status" value="1"/>
</dbReference>
<dbReference type="SMART" id="SM00326">
    <property type="entry name" value="SH3"/>
    <property type="match status" value="1"/>
</dbReference>
<feature type="compositionally biased region" description="Polar residues" evidence="10">
    <location>
        <begin position="17"/>
        <end position="31"/>
    </location>
</feature>
<evidence type="ECO:0000256" key="5">
    <source>
        <dbReference type="ARBA" id="ARBA00022692"/>
    </source>
</evidence>
<evidence type="ECO:0000256" key="11">
    <source>
        <dbReference type="SAM" id="Phobius"/>
    </source>
</evidence>
<evidence type="ECO:0000256" key="9">
    <source>
        <dbReference type="PROSITE-ProRule" id="PRU00192"/>
    </source>
</evidence>
<keyword evidence="8 11" id="KW-0472">Membrane</keyword>
<evidence type="ECO:0000256" key="10">
    <source>
        <dbReference type="SAM" id="MobiDB-lite"/>
    </source>
</evidence>
<dbReference type="EMBL" id="MCFL01000012">
    <property type="protein sequence ID" value="ORZ37651.1"/>
    <property type="molecule type" value="Genomic_DNA"/>
</dbReference>
<dbReference type="InterPro" id="IPR036028">
    <property type="entry name" value="SH3-like_dom_sf"/>
</dbReference>
<comment type="subcellular location">
    <subcellularLocation>
        <location evidence="1">Cell membrane</location>
        <topology evidence="1">Multi-pass membrane protein</topology>
    </subcellularLocation>
</comment>
<keyword evidence="5 11" id="KW-0812">Transmembrane</keyword>